<dbReference type="EMBL" id="AP024590">
    <property type="protein sequence ID" value="BCU56798.1"/>
    <property type="molecule type" value="Genomic_DNA"/>
</dbReference>
<dbReference type="Pfam" id="PF15977">
    <property type="entry name" value="HTH_46"/>
    <property type="match status" value="1"/>
</dbReference>
<evidence type="ECO:0000259" key="2">
    <source>
        <dbReference type="Pfam" id="PF15977"/>
    </source>
</evidence>
<evidence type="ECO:0000313" key="4">
    <source>
        <dbReference type="Proteomes" id="UP000682928"/>
    </source>
</evidence>
<dbReference type="GO" id="GO:0006979">
    <property type="term" value="P:response to oxidative stress"/>
    <property type="evidence" value="ECO:0007669"/>
    <property type="project" value="UniProtKB-UniRule"/>
</dbReference>
<protein>
    <recommendedName>
        <fullName evidence="1">Inhibitor of hydrogen peroxide resistance</fullName>
    </recommendedName>
</protein>
<dbReference type="InterPro" id="IPR041687">
    <property type="entry name" value="HTH_46"/>
</dbReference>
<proteinExistence type="inferred from homology"/>
<feature type="domain" description="IprA winged helix-turn-helix" evidence="2">
    <location>
        <begin position="141"/>
        <end position="207"/>
    </location>
</feature>
<dbReference type="SUPFAM" id="SSF51206">
    <property type="entry name" value="cAMP-binding domain-like"/>
    <property type="match status" value="1"/>
</dbReference>
<comment type="function">
    <text evidence="1">Involved in oxidative stress resistance.</text>
</comment>
<dbReference type="InterPro" id="IPR018490">
    <property type="entry name" value="cNMP-bd_dom_sf"/>
</dbReference>
<gene>
    <name evidence="1" type="primary">iprA</name>
    <name evidence="3" type="ORF">ENKO_33920</name>
</gene>
<evidence type="ECO:0000256" key="1">
    <source>
        <dbReference type="HAMAP-Rule" id="MF_02072"/>
    </source>
</evidence>
<sequence>MTVKMINTQPVDEFHRLNHRLMPSGTPFEYAQGSVIVPEECSEPRTYVFLEGAIALERQNNPLLLGVVASPGIVGLGVGAMPTQEQYHLHVEIACRGYHLPASTTLQLLEKHQLWRDAFYWMTWQHRALEARDRQLIGTSSYAQIRATLLTMAKWDDALRARIGVMAYIQRRTLISRSVIAEVLAALRQGDYIRMEKGKLVCINRLPLDY</sequence>
<dbReference type="InterPro" id="IPR034719">
    <property type="entry name" value="IprA"/>
</dbReference>
<accession>A0AA86J7U6</accession>
<dbReference type="AlphaFoldDB" id="A0AA86J7U6"/>
<reference evidence="3" key="1">
    <citation type="submission" date="2021-04" db="EMBL/GenBank/DDBJ databases">
        <title>Difference and commonality of drug resistance evolution in various bacteria. and drug sensitivity profiles.</title>
        <authorList>
            <person name="Maeda T."/>
            <person name="Shibai A."/>
            <person name="Kawada K."/>
            <person name="Kotani H."/>
            <person name="Tarusawa Y."/>
            <person name="Tanabe K."/>
            <person name="Furusawa C."/>
        </authorList>
    </citation>
    <scope>NUCLEOTIDE SEQUENCE</scope>
    <source>
        <strain evidence="3">JCM 8580</strain>
    </source>
</reference>
<organism evidence="3 4">
    <name type="scientific">Enterobacter kobei</name>
    <dbReference type="NCBI Taxonomy" id="208224"/>
    <lineage>
        <taxon>Bacteria</taxon>
        <taxon>Pseudomonadati</taxon>
        <taxon>Pseudomonadota</taxon>
        <taxon>Gammaproteobacteria</taxon>
        <taxon>Enterobacterales</taxon>
        <taxon>Enterobacteriaceae</taxon>
        <taxon>Enterobacter</taxon>
        <taxon>Enterobacter cloacae complex</taxon>
    </lineage>
</organism>
<dbReference type="Proteomes" id="UP000682928">
    <property type="component" value="Chromosome"/>
</dbReference>
<name>A0AA86J7U6_9ENTR</name>
<dbReference type="Gene3D" id="2.60.120.10">
    <property type="entry name" value="Jelly Rolls"/>
    <property type="match status" value="1"/>
</dbReference>
<keyword evidence="1" id="KW-0346">Stress response</keyword>
<comment type="similarity">
    <text evidence="1">Belongs to the IprA family.</text>
</comment>
<feature type="DNA-binding region" description="H-T-H motif" evidence="1">
    <location>
        <begin position="166"/>
        <end position="185"/>
    </location>
</feature>
<dbReference type="InterPro" id="IPR014710">
    <property type="entry name" value="RmlC-like_jellyroll"/>
</dbReference>
<dbReference type="HAMAP" id="MF_02072">
    <property type="entry name" value="IprA"/>
    <property type="match status" value="1"/>
</dbReference>
<evidence type="ECO:0000313" key="3">
    <source>
        <dbReference type="EMBL" id="BCU56798.1"/>
    </source>
</evidence>